<comment type="caution">
    <text evidence="14">The sequence shown here is derived from an EMBL/GenBank/DDBJ whole genome shotgun (WGS) entry which is preliminary data.</text>
</comment>
<comment type="caution">
    <text evidence="11">Lacks conserved residue(s) required for the propagation of feature annotation.</text>
</comment>
<dbReference type="GO" id="GO:0032259">
    <property type="term" value="P:methylation"/>
    <property type="evidence" value="ECO:0007669"/>
    <property type="project" value="UniProtKB-KW"/>
</dbReference>
<comment type="pathway">
    <text evidence="11">Amino-acid biosynthesis; glycine biosynthesis; glycine from L-serine: step 1/1.</text>
</comment>
<dbReference type="PROSITE" id="PS00096">
    <property type="entry name" value="SHMT"/>
    <property type="match status" value="1"/>
</dbReference>
<dbReference type="GO" id="GO:0035999">
    <property type="term" value="P:tetrahydrofolate interconversion"/>
    <property type="evidence" value="ECO:0007669"/>
    <property type="project" value="UniProtKB-UniRule"/>
</dbReference>
<sequence>MANTEVFFSQALSERDPELFATLTEEQERQENGIELIASENIVSKAVLEAQGSVLTNKYAEGYPTRRYYGGCEAVDVTEQLAIDRAKKLFGCEFVNVQPHSGAQANGAVMLALLQPGDTIMGMSLSSGGHLTHGAPPAQSGKWFNAVQYDVSPETLLIDYDAIEAQAIETKPKMIIAGGSAIPREIDFKRFREIADKVGAYLMVDMAHIAGLVATGVHPSPLPHAHVVTTTTHKTLRGPRGGMILSNDLDLGKKINSAVFPGYQGGPLMHVIAGKAVAFGEALKPEFTDYIKQVVANAKALAEVMVERGCDIVTGGTDTHLMLVDLRPKGLKGNVADQALERAGITCNKNGIPFDTEKPMVTSGVRLGTPAITSRGFGEEEARKVGHLISDVLDGLVEKPEGNPEVEERVRNEVLELCKQFPLYR</sequence>
<evidence type="ECO:0000256" key="2">
    <source>
        <dbReference type="ARBA" id="ARBA00001933"/>
    </source>
</evidence>
<keyword evidence="14" id="KW-0489">Methyltransferase</keyword>
<keyword evidence="10 11" id="KW-0663">Pyridoxal phosphate</keyword>
<dbReference type="HAMAP" id="MF_00051">
    <property type="entry name" value="SHMT"/>
    <property type="match status" value="1"/>
</dbReference>
<dbReference type="PANTHER" id="PTHR11680">
    <property type="entry name" value="SERINE HYDROXYMETHYLTRANSFERASE"/>
    <property type="match status" value="1"/>
</dbReference>
<feature type="binding site" evidence="11">
    <location>
        <begin position="129"/>
        <end position="131"/>
    </location>
    <ligand>
        <name>(6S)-5,6,7,8-tetrahydrofolate</name>
        <dbReference type="ChEBI" id="CHEBI:57453"/>
    </ligand>
</feature>
<dbReference type="Gene3D" id="3.90.1150.10">
    <property type="entry name" value="Aspartate Aminotransferase, domain 1"/>
    <property type="match status" value="1"/>
</dbReference>
<dbReference type="NCBIfam" id="NF000586">
    <property type="entry name" value="PRK00011.1"/>
    <property type="match status" value="1"/>
</dbReference>
<accession>A0A4R6M6L7</accession>
<dbReference type="InterPro" id="IPR001085">
    <property type="entry name" value="Ser_HO-MeTrfase"/>
</dbReference>
<dbReference type="GO" id="GO:0019264">
    <property type="term" value="P:glycine biosynthetic process from serine"/>
    <property type="evidence" value="ECO:0007669"/>
    <property type="project" value="UniProtKB-UniRule"/>
</dbReference>
<organism evidence="14 15">
    <name type="scientific">Marinomonas balearica</name>
    <dbReference type="NCBI Taxonomy" id="491947"/>
    <lineage>
        <taxon>Bacteria</taxon>
        <taxon>Pseudomonadati</taxon>
        <taxon>Pseudomonadota</taxon>
        <taxon>Gammaproteobacteria</taxon>
        <taxon>Oceanospirillales</taxon>
        <taxon>Oceanospirillaceae</taxon>
        <taxon>Marinomonas</taxon>
    </lineage>
</organism>
<dbReference type="AlphaFoldDB" id="A0A4R6M6L7"/>
<dbReference type="SUPFAM" id="SSF53383">
    <property type="entry name" value="PLP-dependent transferases"/>
    <property type="match status" value="1"/>
</dbReference>
<dbReference type="EC" id="2.1.2.1" evidence="11"/>
<protein>
    <recommendedName>
        <fullName evidence="11">Serine hydroxymethyltransferase</fullName>
        <shortName evidence="11">SHMT</shortName>
        <shortName evidence="11">Serine methylase</shortName>
        <ecNumber evidence="11">2.1.2.1</ecNumber>
    </recommendedName>
</protein>
<comment type="subcellular location">
    <subcellularLocation>
        <location evidence="3 11">Cytoplasm</location>
    </subcellularLocation>
</comment>
<feature type="binding site" evidence="11">
    <location>
        <position position="125"/>
    </location>
    <ligand>
        <name>(6S)-5,6,7,8-tetrahydrofolate</name>
        <dbReference type="ChEBI" id="CHEBI:57453"/>
    </ligand>
</feature>
<dbReference type="Proteomes" id="UP000294656">
    <property type="component" value="Unassembled WGS sequence"/>
</dbReference>
<comment type="cofactor">
    <cofactor evidence="2 11 12">
        <name>pyridoxal 5'-phosphate</name>
        <dbReference type="ChEBI" id="CHEBI:597326"/>
    </cofactor>
</comment>
<dbReference type="Pfam" id="PF00464">
    <property type="entry name" value="SHMT"/>
    <property type="match status" value="1"/>
</dbReference>
<dbReference type="GO" id="GO:0008168">
    <property type="term" value="F:methyltransferase activity"/>
    <property type="evidence" value="ECO:0007669"/>
    <property type="project" value="UniProtKB-KW"/>
</dbReference>
<comment type="function">
    <text evidence="11">Catalyzes the reversible interconversion of serine and glycine with tetrahydrofolate (THF) serving as the one-carbon carrier. This reaction serves as the major source of one-carbon groups required for the biosynthesis of purines, thymidylate, methionine, and other important biomolecules. Also exhibits THF-independent aldolase activity toward beta-hydroxyamino acids, producing glycine and aldehydes, via a retro-aldol mechanism.</text>
</comment>
<evidence type="ECO:0000256" key="6">
    <source>
        <dbReference type="ARBA" id="ARBA00022490"/>
    </source>
</evidence>
<dbReference type="EMBL" id="SNXC01000013">
    <property type="protein sequence ID" value="TDO96746.1"/>
    <property type="molecule type" value="Genomic_DNA"/>
</dbReference>
<keyword evidence="15" id="KW-1185">Reference proteome</keyword>
<evidence type="ECO:0000256" key="4">
    <source>
        <dbReference type="ARBA" id="ARBA00006376"/>
    </source>
</evidence>
<dbReference type="RefSeq" id="WP_133504254.1">
    <property type="nucleotide sequence ID" value="NZ_SNXC01000013.1"/>
</dbReference>
<feature type="modified residue" description="N6-(pyridoxal phosphate)lysine" evidence="11 12">
    <location>
        <position position="234"/>
    </location>
</feature>
<comment type="pathway">
    <text evidence="11">One-carbon metabolism; tetrahydrofolate interconversion.</text>
</comment>
<dbReference type="FunFam" id="3.40.640.10:FF:000001">
    <property type="entry name" value="Serine hydroxymethyltransferase"/>
    <property type="match status" value="1"/>
</dbReference>
<comment type="catalytic activity">
    <reaction evidence="1 11">
        <text>(6R)-5,10-methylene-5,6,7,8-tetrahydrofolate + glycine + H2O = (6S)-5,6,7,8-tetrahydrofolate + L-serine</text>
        <dbReference type="Rhea" id="RHEA:15481"/>
        <dbReference type="ChEBI" id="CHEBI:15377"/>
        <dbReference type="ChEBI" id="CHEBI:15636"/>
        <dbReference type="ChEBI" id="CHEBI:33384"/>
        <dbReference type="ChEBI" id="CHEBI:57305"/>
        <dbReference type="ChEBI" id="CHEBI:57453"/>
        <dbReference type="EC" id="2.1.2.1"/>
    </reaction>
</comment>
<dbReference type="InterPro" id="IPR015421">
    <property type="entry name" value="PyrdxlP-dep_Trfase_major"/>
</dbReference>
<gene>
    <name evidence="11" type="primary">glyA</name>
    <name evidence="14" type="ORF">DFP79_2514</name>
</gene>
<dbReference type="Gene3D" id="3.40.640.10">
    <property type="entry name" value="Type I PLP-dependent aspartate aminotransferase-like (Major domain)"/>
    <property type="match status" value="1"/>
</dbReference>
<keyword evidence="8 11" id="KW-0028">Amino-acid biosynthesis</keyword>
<dbReference type="UniPathway" id="UPA00193"/>
<evidence type="ECO:0000313" key="15">
    <source>
        <dbReference type="Proteomes" id="UP000294656"/>
    </source>
</evidence>
<evidence type="ECO:0000256" key="10">
    <source>
        <dbReference type="ARBA" id="ARBA00022898"/>
    </source>
</evidence>
<keyword evidence="9 11" id="KW-0808">Transferase</keyword>
<dbReference type="CDD" id="cd00378">
    <property type="entry name" value="SHMT"/>
    <property type="match status" value="1"/>
</dbReference>
<dbReference type="InterPro" id="IPR015424">
    <property type="entry name" value="PyrdxlP-dep_Trfase"/>
</dbReference>
<feature type="domain" description="Serine hydroxymethyltransferase-like" evidence="13">
    <location>
        <begin position="12"/>
        <end position="389"/>
    </location>
</feature>
<evidence type="ECO:0000259" key="13">
    <source>
        <dbReference type="Pfam" id="PF00464"/>
    </source>
</evidence>
<evidence type="ECO:0000256" key="3">
    <source>
        <dbReference type="ARBA" id="ARBA00004496"/>
    </source>
</evidence>
<comment type="similarity">
    <text evidence="4 11">Belongs to the SHMT family.</text>
</comment>
<evidence type="ECO:0000256" key="5">
    <source>
        <dbReference type="ARBA" id="ARBA00011738"/>
    </source>
</evidence>
<dbReference type="PANTHER" id="PTHR11680:SF35">
    <property type="entry name" value="SERINE HYDROXYMETHYLTRANSFERASE 1"/>
    <property type="match status" value="1"/>
</dbReference>
<dbReference type="FunFam" id="3.90.1150.10:FF:000003">
    <property type="entry name" value="Serine hydroxymethyltransferase"/>
    <property type="match status" value="1"/>
</dbReference>
<dbReference type="InterPro" id="IPR015422">
    <property type="entry name" value="PyrdxlP-dep_Trfase_small"/>
</dbReference>
<evidence type="ECO:0000256" key="11">
    <source>
        <dbReference type="HAMAP-Rule" id="MF_00051"/>
    </source>
</evidence>
<keyword evidence="6 11" id="KW-0963">Cytoplasm</keyword>
<dbReference type="InterPro" id="IPR039429">
    <property type="entry name" value="SHMT-like_dom"/>
</dbReference>
<evidence type="ECO:0000313" key="14">
    <source>
        <dbReference type="EMBL" id="TDO96746.1"/>
    </source>
</evidence>
<reference evidence="14 15" key="1">
    <citation type="submission" date="2019-03" db="EMBL/GenBank/DDBJ databases">
        <title>Genomic Encyclopedia of Type Strains, Phase III (KMG-III): the genomes of soil and plant-associated and newly described type strains.</title>
        <authorList>
            <person name="Whitman W."/>
        </authorList>
    </citation>
    <scope>NUCLEOTIDE SEQUENCE [LARGE SCALE GENOMIC DNA]</scope>
    <source>
        <strain evidence="14 15">CECT 7378</strain>
    </source>
</reference>
<evidence type="ECO:0000256" key="12">
    <source>
        <dbReference type="PIRSR" id="PIRSR000412-50"/>
    </source>
</evidence>
<evidence type="ECO:0000256" key="8">
    <source>
        <dbReference type="ARBA" id="ARBA00022605"/>
    </source>
</evidence>
<dbReference type="InterPro" id="IPR019798">
    <property type="entry name" value="Ser_HO-MeTrfase_PLP_BS"/>
</dbReference>
<dbReference type="OrthoDB" id="9803846at2"/>
<dbReference type="GO" id="GO:0004372">
    <property type="term" value="F:glycine hydroxymethyltransferase activity"/>
    <property type="evidence" value="ECO:0007669"/>
    <property type="project" value="UniProtKB-UniRule"/>
</dbReference>
<dbReference type="GO" id="GO:0005829">
    <property type="term" value="C:cytosol"/>
    <property type="evidence" value="ECO:0007669"/>
    <property type="project" value="TreeGrafter"/>
</dbReference>
<feature type="site" description="Plays an important role in substrate specificity" evidence="11">
    <location>
        <position position="233"/>
    </location>
</feature>
<comment type="subunit">
    <text evidence="5 11">Homodimer.</text>
</comment>
<proteinExistence type="inferred from homology"/>
<evidence type="ECO:0000256" key="1">
    <source>
        <dbReference type="ARBA" id="ARBA00001528"/>
    </source>
</evidence>
<evidence type="ECO:0000256" key="9">
    <source>
        <dbReference type="ARBA" id="ARBA00022679"/>
    </source>
</evidence>
<dbReference type="GO" id="GO:0030170">
    <property type="term" value="F:pyridoxal phosphate binding"/>
    <property type="evidence" value="ECO:0007669"/>
    <property type="project" value="UniProtKB-UniRule"/>
</dbReference>
<evidence type="ECO:0000256" key="7">
    <source>
        <dbReference type="ARBA" id="ARBA00022563"/>
    </source>
</evidence>
<dbReference type="PIRSF" id="PIRSF000412">
    <property type="entry name" value="SHMT"/>
    <property type="match status" value="1"/>
</dbReference>
<keyword evidence="7 11" id="KW-0554">One-carbon metabolism</keyword>
<name>A0A4R6M6L7_9GAMM</name>
<dbReference type="UniPathway" id="UPA00288">
    <property type="reaction ID" value="UER01023"/>
</dbReference>
<dbReference type="InterPro" id="IPR049943">
    <property type="entry name" value="Ser_HO-MeTrfase-like"/>
</dbReference>